<keyword evidence="5 6" id="KW-0539">Nucleus</keyword>
<evidence type="ECO:0000256" key="1">
    <source>
        <dbReference type="ARBA" id="ARBA00004123"/>
    </source>
</evidence>
<dbReference type="AlphaFoldDB" id="A0A7M5X1Q6"/>
<evidence type="ECO:0000256" key="7">
    <source>
        <dbReference type="SAM" id="MobiDB-lite"/>
    </source>
</evidence>
<dbReference type="InterPro" id="IPR013627">
    <property type="entry name" value="Pol_alpha_B_N"/>
</dbReference>
<dbReference type="Proteomes" id="UP000594262">
    <property type="component" value="Unplaced"/>
</dbReference>
<keyword evidence="12" id="KW-1185">Reference proteome</keyword>
<dbReference type="Pfam" id="PF22062">
    <property type="entry name" value="OB_DPOA2"/>
    <property type="match status" value="1"/>
</dbReference>
<dbReference type="PIRSF" id="PIRSF018300">
    <property type="entry name" value="DNA_pol_alph_2"/>
    <property type="match status" value="1"/>
</dbReference>
<dbReference type="GO" id="GO:0006270">
    <property type="term" value="P:DNA replication initiation"/>
    <property type="evidence" value="ECO:0007669"/>
    <property type="project" value="TreeGrafter"/>
</dbReference>
<dbReference type="PANTHER" id="PTHR23061:SF12">
    <property type="entry name" value="DNA POLYMERASE ALPHA SUBUNIT B"/>
    <property type="match status" value="1"/>
</dbReference>
<feature type="region of interest" description="Disordered" evidence="7">
    <location>
        <begin position="125"/>
        <end position="145"/>
    </location>
</feature>
<protein>
    <recommendedName>
        <fullName evidence="3 6">DNA polymerase alpha subunit B</fullName>
    </recommendedName>
</protein>
<evidence type="ECO:0000259" key="8">
    <source>
        <dbReference type="Pfam" id="PF04042"/>
    </source>
</evidence>
<comment type="similarity">
    <text evidence="2 6">Belongs to the DNA polymerase alpha subunit B family.</text>
</comment>
<dbReference type="GO" id="GO:0003677">
    <property type="term" value="F:DNA binding"/>
    <property type="evidence" value="ECO:0007669"/>
    <property type="project" value="InterPro"/>
</dbReference>
<feature type="domain" description="DNA polymerase alpha/delta/epsilon subunit B" evidence="8">
    <location>
        <begin position="402"/>
        <end position="609"/>
    </location>
</feature>
<evidence type="ECO:0000259" key="9">
    <source>
        <dbReference type="Pfam" id="PF08418"/>
    </source>
</evidence>
<keyword evidence="4 6" id="KW-0235">DNA replication</keyword>
<evidence type="ECO:0000259" key="10">
    <source>
        <dbReference type="Pfam" id="PF22062"/>
    </source>
</evidence>
<dbReference type="OrthoDB" id="336885at2759"/>
<feature type="region of interest" description="Disordered" evidence="7">
    <location>
        <begin position="162"/>
        <end position="183"/>
    </location>
</feature>
<dbReference type="Pfam" id="PF04042">
    <property type="entry name" value="DNA_pol_E_B"/>
    <property type="match status" value="1"/>
</dbReference>
<dbReference type="InterPro" id="IPR054300">
    <property type="entry name" value="OB_DPOA2"/>
</dbReference>
<dbReference type="InterPro" id="IPR043034">
    <property type="entry name" value="DNA_pol_alpha_B_N_sf"/>
</dbReference>
<reference evidence="11" key="1">
    <citation type="submission" date="2021-01" db="UniProtKB">
        <authorList>
            <consortium name="EnsemblMetazoa"/>
        </authorList>
    </citation>
    <scope>IDENTIFICATION</scope>
</reference>
<evidence type="ECO:0000256" key="5">
    <source>
        <dbReference type="ARBA" id="ARBA00023242"/>
    </source>
</evidence>
<feature type="domain" description="DNA polymerase alpha subunit B N-terminal" evidence="9">
    <location>
        <begin position="52"/>
        <end position="121"/>
    </location>
</feature>
<dbReference type="InterPro" id="IPR016722">
    <property type="entry name" value="DNA_pol_alpha_bsu"/>
</dbReference>
<organism evidence="11 12">
    <name type="scientific">Clytia hemisphaerica</name>
    <dbReference type="NCBI Taxonomy" id="252671"/>
    <lineage>
        <taxon>Eukaryota</taxon>
        <taxon>Metazoa</taxon>
        <taxon>Cnidaria</taxon>
        <taxon>Hydrozoa</taxon>
        <taxon>Hydroidolina</taxon>
        <taxon>Leptothecata</taxon>
        <taxon>Obeliida</taxon>
        <taxon>Clytiidae</taxon>
        <taxon>Clytia</taxon>
    </lineage>
</organism>
<evidence type="ECO:0000256" key="2">
    <source>
        <dbReference type="ARBA" id="ARBA00007299"/>
    </source>
</evidence>
<evidence type="ECO:0000256" key="3">
    <source>
        <dbReference type="ARBA" id="ARBA00018596"/>
    </source>
</evidence>
<feature type="compositionally biased region" description="Polar residues" evidence="7">
    <location>
        <begin position="128"/>
        <end position="145"/>
    </location>
</feature>
<feature type="domain" description="DNA polymerase alpha subunit B OB" evidence="10">
    <location>
        <begin position="275"/>
        <end position="378"/>
    </location>
</feature>
<dbReference type="EnsemblMetazoa" id="CLYHEMT016220.1">
    <property type="protein sequence ID" value="CLYHEMP016220.1"/>
    <property type="gene ID" value="CLYHEMG016220"/>
</dbReference>
<accession>A0A7M5X1Q6</accession>
<dbReference type="Gene3D" id="1.10.8.530">
    <property type="entry name" value="DNA polymerase alpha-primase, subunit B, N-terminal domain"/>
    <property type="match status" value="1"/>
</dbReference>
<dbReference type="GO" id="GO:0005658">
    <property type="term" value="C:alpha DNA polymerase:primase complex"/>
    <property type="evidence" value="ECO:0007669"/>
    <property type="project" value="TreeGrafter"/>
</dbReference>
<dbReference type="Pfam" id="PF08418">
    <property type="entry name" value="Pol_alpha_B_N"/>
    <property type="match status" value="1"/>
</dbReference>
<comment type="function">
    <text evidence="6">Accessory subunit of the DNA polymerase alpha complex (also known as the alpha DNA polymerase-primase complex) which plays an essential role in the initiation of DNA synthesis.</text>
</comment>
<name>A0A7M5X1Q6_9CNID</name>
<proteinExistence type="inferred from homology"/>
<comment type="subcellular location">
    <subcellularLocation>
        <location evidence="1 6">Nucleus</location>
    </subcellularLocation>
</comment>
<evidence type="ECO:0000313" key="12">
    <source>
        <dbReference type="Proteomes" id="UP000594262"/>
    </source>
</evidence>
<dbReference type="Gene3D" id="3.60.21.60">
    <property type="match status" value="2"/>
</dbReference>
<evidence type="ECO:0000256" key="4">
    <source>
        <dbReference type="ARBA" id="ARBA00022705"/>
    </source>
</evidence>
<evidence type="ECO:0000256" key="6">
    <source>
        <dbReference type="PIRNR" id="PIRNR018300"/>
    </source>
</evidence>
<evidence type="ECO:0000313" key="11">
    <source>
        <dbReference type="EnsemblMetazoa" id="CLYHEMP016220.1"/>
    </source>
</evidence>
<dbReference type="PANTHER" id="PTHR23061">
    <property type="entry name" value="DNA POLYMERASE 2 ALPHA 70 KDA SUBUNIT"/>
    <property type="match status" value="1"/>
</dbReference>
<dbReference type="InterPro" id="IPR007185">
    <property type="entry name" value="DNA_pol_a/d/e_bsu"/>
</dbReference>
<sequence length="624" mass="69344">ELTGSRRTNLRGNQPSNFFCYCAVFRKKAAFHSQQINWSIDSFKMSNPELEEELSTEFGDIGIDIEGNLPVLEKLTGLCKTFKLTAEDITAQWMTFALKATECTVITEETLDDFEKKQLLKGKKTSNVKKSSAQTPHRKSYTGNNISSLFDEEDTMLGSYATTPESKQSIKRSHITPEQPSNKRFASIDATPISQRFSPASLSTPSLSTPSAKYEARSGKGDVLASFGQGVDNSTQIQWNGQGIQPHIRLYVDSEEDSLKKPYKHMFQKLQDKADVLNEIINNLAEDMKSSLMLDESESVAQTTEEKAIFSGRVCCDSVGRLNAKSVVLEGSRETSAGQRIPLDLSEVKNYSLFPGQIISVQGTNKTGATINASGIYKGIRLPFFSAKRKNQTVNEDPFTVQIACGPFSTCDETLSYKPLDDLLSTVTKAVPDVLILLGPFVDSKQPLIEKGEVDDLFEDIFAGCMEKIQRAVHNLSTQVVLVPSQRDVFHEYVYPQPPLIDPLGGSTDPKKIHMMSDPCTLMINDVCFGLTSTDILFHLGAEEAAAHATRSDRLGRLADHLLLQQSYYPLHPTHEDVNLDYEAFERHAYMPITPDVLVVPSDLRYFVKDVEGCLCMNPGRLVK</sequence>